<dbReference type="PROSITE" id="PS51444">
    <property type="entry name" value="FH2"/>
    <property type="match status" value="1"/>
</dbReference>
<accession>A0A218XXQ0</accession>
<evidence type="ECO:0000256" key="3">
    <source>
        <dbReference type="SAM" id="MobiDB-lite"/>
    </source>
</evidence>
<feature type="compositionally biased region" description="Pro residues" evidence="3">
    <location>
        <begin position="243"/>
        <end position="253"/>
    </location>
</feature>
<feature type="region of interest" description="Disordered" evidence="3">
    <location>
        <begin position="613"/>
        <end position="633"/>
    </location>
</feature>
<evidence type="ECO:0000313" key="9">
    <source>
        <dbReference type="Proteomes" id="UP000233551"/>
    </source>
</evidence>
<dbReference type="Proteomes" id="UP000233551">
    <property type="component" value="Unassembled WGS sequence"/>
</dbReference>
<organism evidence="6 8">
    <name type="scientific">Punica granatum</name>
    <name type="common">Pomegranate</name>
    <dbReference type="NCBI Taxonomy" id="22663"/>
    <lineage>
        <taxon>Eukaryota</taxon>
        <taxon>Viridiplantae</taxon>
        <taxon>Streptophyta</taxon>
        <taxon>Embryophyta</taxon>
        <taxon>Tracheophyta</taxon>
        <taxon>Spermatophyta</taxon>
        <taxon>Magnoliopsida</taxon>
        <taxon>eudicotyledons</taxon>
        <taxon>Gunneridae</taxon>
        <taxon>Pentapetalae</taxon>
        <taxon>rosids</taxon>
        <taxon>malvids</taxon>
        <taxon>Myrtales</taxon>
        <taxon>Lythraceae</taxon>
        <taxon>Punica</taxon>
    </lineage>
</organism>
<comment type="caution">
    <text evidence="6">The sequence shown here is derived from an EMBL/GenBank/DDBJ whole genome shotgun (WGS) entry which is preliminary data.</text>
</comment>
<dbReference type="SMART" id="SM00498">
    <property type="entry name" value="FH2"/>
    <property type="match status" value="1"/>
</dbReference>
<dbReference type="PANTHER" id="PTHR23213:SF354">
    <property type="entry name" value="FORMIN-LIKE PROTEIN 4"/>
    <property type="match status" value="1"/>
</dbReference>
<evidence type="ECO:0000256" key="1">
    <source>
        <dbReference type="ARBA" id="ARBA00025793"/>
    </source>
</evidence>
<keyword evidence="9" id="KW-1185">Reference proteome</keyword>
<protein>
    <recommendedName>
        <fullName evidence="2">Formin-like protein</fullName>
    </recommendedName>
</protein>
<dbReference type="InterPro" id="IPR027643">
    <property type="entry name" value="Formin-like_plant"/>
</dbReference>
<feature type="region of interest" description="Disordered" evidence="3">
    <location>
        <begin position="38"/>
        <end position="59"/>
    </location>
</feature>
<feature type="signal peptide" evidence="4">
    <location>
        <begin position="1"/>
        <end position="33"/>
    </location>
</feature>
<reference evidence="6" key="2">
    <citation type="submission" date="2017-06" db="EMBL/GenBank/DDBJ databases">
        <title>The pomegranate genome and the genomics of punicalagin biosynthesis.</title>
        <authorList>
            <person name="Xu C."/>
        </authorList>
    </citation>
    <scope>NUCLEOTIDE SEQUENCE [LARGE SCALE GENOMIC DNA]</scope>
    <source>
        <tissue evidence="6">Fresh leaf</tissue>
    </source>
</reference>
<dbReference type="GO" id="GO:0045010">
    <property type="term" value="P:actin nucleation"/>
    <property type="evidence" value="ECO:0007669"/>
    <property type="project" value="InterPro"/>
</dbReference>
<evidence type="ECO:0000313" key="8">
    <source>
        <dbReference type="Proteomes" id="UP000197138"/>
    </source>
</evidence>
<feature type="chain" id="PRO_5014072103" description="Formin-like protein" evidence="4">
    <location>
        <begin position="34"/>
        <end position="821"/>
    </location>
</feature>
<feature type="compositionally biased region" description="Low complexity" evidence="3">
    <location>
        <begin position="613"/>
        <end position="626"/>
    </location>
</feature>
<feature type="compositionally biased region" description="Low complexity" evidence="3">
    <location>
        <begin position="806"/>
        <end position="821"/>
    </location>
</feature>
<dbReference type="InterPro" id="IPR015425">
    <property type="entry name" value="FH2_Formin"/>
</dbReference>
<dbReference type="STRING" id="22663.A0A218XXQ0"/>
<feature type="compositionally biased region" description="Polar residues" evidence="3">
    <location>
        <begin position="189"/>
        <end position="208"/>
    </location>
</feature>
<proteinExistence type="inferred from homology"/>
<gene>
    <name evidence="6" type="ORF">CDL15_Pgr024358</name>
    <name evidence="7" type="ORF">CRG98_032364</name>
</gene>
<sequence>MALMMPPQPISLPFTFILLFLFHSRVLPISSQSQNIETFYPSPPPPAAPRPSTPWLVPPPPHQPPPLLPFLSPPPSPSTTIVKAVAATAAGSVALAGLFYFLLQLCLVTRRKKKVQGESQLPRLSSMHRNDIVRFDGVVRGLIVDEDGLDVLYWRMLKAREEKSFKSKRSASNGRSSSFRNVPDPSRSPPTRYTNQKPDIGTFSSSWSRKYGEVKEEATKETKQEVASLKRNNTSDAQRGPSLPSPPRPPQELPQPVATSSAIQSRTAQVGLWPLPLPPALQGKTRKEAPVPPPPPPKASGMAKPPPPPPYKTSGSTKPPPPPPFPPGKAVKGNGEVRETSTVGASRMKPLHWEKVEVNGDHSMVWDKIGDGSFRVDHDLMEALFGSVATNRKTPLNTGNPSKASNSKPDTLGKIFILDARKSQNIAIVLKSIGASQREILEALSEGQGLTTETLEKLDRITLTKEEQSQIAQFDGNPSKLADAESFLHNLLRACPSAFTRFRAMLFKLNYDSDISNLSETIQTLELACEELRARGVFVKLLEAILKAGNRMNAGTTRGNASAFDLNSLRKLSDVKSTDGKTTLLHFVVEEVIRSEGKRCVLNRSRRLSRTFSQSSSDTSLSSDSSPAKTKEERRKEYVMLGLPVVGCLGVEFSNVKKAAGIDYSTFSTLASGLMNRLSEIRQLVLECANDQSGFQKEMKEFLKMAEEETDSVRKEQENVMDLVKKTTEYYQAGGSRENGAGPLQIFVIVKDFLGMVDQVCLEIARNLQKSKRARAKPDSSSEKLPAVQIPVKFRNLPLHSVLQKSSASGSSDSSNSDTDF</sequence>
<feature type="region of interest" description="Disordered" evidence="3">
    <location>
        <begin position="164"/>
        <end position="343"/>
    </location>
</feature>
<dbReference type="GO" id="GO:0051015">
    <property type="term" value="F:actin filament binding"/>
    <property type="evidence" value="ECO:0007669"/>
    <property type="project" value="InterPro"/>
</dbReference>
<feature type="compositionally biased region" description="Basic and acidic residues" evidence="3">
    <location>
        <begin position="210"/>
        <end position="224"/>
    </location>
</feature>
<keyword evidence="4" id="KW-0732">Signal</keyword>
<feature type="compositionally biased region" description="Polar residues" evidence="3">
    <location>
        <begin position="257"/>
        <end position="268"/>
    </location>
</feature>
<feature type="compositionally biased region" description="Pro residues" evidence="3">
    <location>
        <begin position="290"/>
        <end position="311"/>
    </location>
</feature>
<dbReference type="Proteomes" id="UP000197138">
    <property type="component" value="Unassembled WGS sequence"/>
</dbReference>
<feature type="region of interest" description="Disordered" evidence="3">
    <location>
        <begin position="802"/>
        <end position="821"/>
    </location>
</feature>
<feature type="compositionally biased region" description="Pro residues" evidence="3">
    <location>
        <begin position="41"/>
        <end position="59"/>
    </location>
</feature>
<dbReference type="PANTHER" id="PTHR23213">
    <property type="entry name" value="FORMIN-RELATED"/>
    <property type="match status" value="1"/>
</dbReference>
<dbReference type="Gene3D" id="1.20.58.2220">
    <property type="entry name" value="Formin, FH2 domain"/>
    <property type="match status" value="1"/>
</dbReference>
<dbReference type="OrthoDB" id="1668162at2759"/>
<dbReference type="AlphaFoldDB" id="A0A218XXQ0"/>
<dbReference type="EMBL" id="PGOL01002531">
    <property type="protein sequence ID" value="PKI47227.1"/>
    <property type="molecule type" value="Genomic_DNA"/>
</dbReference>
<dbReference type="GeneID" id="116199807"/>
<reference evidence="8" key="1">
    <citation type="journal article" date="2017" name="Plant J.">
        <title>The pomegranate (Punica granatum L.) genome and the genomics of punicalagin biosynthesis.</title>
        <authorList>
            <person name="Qin G."/>
            <person name="Xu C."/>
            <person name="Ming R."/>
            <person name="Tang H."/>
            <person name="Guyot R."/>
            <person name="Kramer E.M."/>
            <person name="Hu Y."/>
            <person name="Yi X."/>
            <person name="Qi Y."/>
            <person name="Xu X."/>
            <person name="Gao Z."/>
            <person name="Pan H."/>
            <person name="Jian J."/>
            <person name="Tian Y."/>
            <person name="Yue Z."/>
            <person name="Xu Y."/>
        </authorList>
    </citation>
    <scope>NUCLEOTIDE SEQUENCE [LARGE SCALE GENOMIC DNA]</scope>
    <source>
        <strain evidence="8">cv. Dabenzi</strain>
    </source>
</reference>
<dbReference type="EMBL" id="MTKT01000666">
    <property type="protein sequence ID" value="OWM89610.1"/>
    <property type="molecule type" value="Genomic_DNA"/>
</dbReference>
<feature type="compositionally biased region" description="Low complexity" evidence="3">
    <location>
        <begin position="170"/>
        <end position="180"/>
    </location>
</feature>
<evidence type="ECO:0000256" key="4">
    <source>
        <dbReference type="SAM" id="SignalP"/>
    </source>
</evidence>
<feature type="compositionally biased region" description="Pro residues" evidence="3">
    <location>
        <begin position="318"/>
        <end position="327"/>
    </location>
</feature>
<dbReference type="SUPFAM" id="SSF101447">
    <property type="entry name" value="Formin homology 2 domain (FH2 domain)"/>
    <property type="match status" value="1"/>
</dbReference>
<comment type="similarity">
    <text evidence="1">Belongs to the formin-like family. Class-I subfamily.</text>
</comment>
<dbReference type="InterPro" id="IPR042201">
    <property type="entry name" value="FH2_Formin_sf"/>
</dbReference>
<name>A0A218XXQ0_PUNGR</name>
<evidence type="ECO:0000259" key="5">
    <source>
        <dbReference type="PROSITE" id="PS51444"/>
    </source>
</evidence>
<evidence type="ECO:0000313" key="7">
    <source>
        <dbReference type="EMBL" id="PKI47227.1"/>
    </source>
</evidence>
<evidence type="ECO:0000256" key="2">
    <source>
        <dbReference type="RuleBase" id="RU361260"/>
    </source>
</evidence>
<evidence type="ECO:0000313" key="6">
    <source>
        <dbReference type="EMBL" id="OWM89610.1"/>
    </source>
</evidence>
<feature type="domain" description="FH2" evidence="5">
    <location>
        <begin position="338"/>
        <end position="783"/>
    </location>
</feature>
<reference evidence="7 9" key="3">
    <citation type="submission" date="2017-11" db="EMBL/GenBank/DDBJ databases">
        <title>De-novo sequencing of pomegranate (Punica granatum L.) genome.</title>
        <authorList>
            <person name="Akparov Z."/>
            <person name="Amiraslanov A."/>
            <person name="Hajiyeva S."/>
            <person name="Abbasov M."/>
            <person name="Kaur K."/>
            <person name="Hamwieh A."/>
            <person name="Solovyev V."/>
            <person name="Salamov A."/>
            <person name="Braich B."/>
            <person name="Kosarev P."/>
            <person name="Mahmoud A."/>
            <person name="Hajiyev E."/>
            <person name="Babayeva S."/>
            <person name="Izzatullayeva V."/>
            <person name="Mammadov A."/>
            <person name="Mammadov A."/>
            <person name="Sharifova S."/>
            <person name="Ojaghi J."/>
            <person name="Eynullazada K."/>
            <person name="Bayramov B."/>
            <person name="Abdulazimova A."/>
            <person name="Shahmuradov I."/>
        </authorList>
    </citation>
    <scope>NUCLEOTIDE SEQUENCE [LARGE SCALE GENOMIC DNA]</scope>
    <source>
        <strain evidence="7">AG2017</strain>
        <strain evidence="9">cv. AG2017</strain>
        <tissue evidence="7">Leaf</tissue>
    </source>
</reference>
<dbReference type="Pfam" id="PF02181">
    <property type="entry name" value="FH2"/>
    <property type="match status" value="1"/>
</dbReference>